<dbReference type="PROSITE" id="PS50059">
    <property type="entry name" value="FKBP_PPIASE"/>
    <property type="match status" value="1"/>
</dbReference>
<dbReference type="InterPro" id="IPR008881">
    <property type="entry name" value="Trigger_fac_ribosome-bd_bac"/>
</dbReference>
<dbReference type="SUPFAM" id="SSF102735">
    <property type="entry name" value="Trigger factor ribosome-binding domain"/>
    <property type="match status" value="1"/>
</dbReference>
<keyword evidence="7 12" id="KW-0143">Chaperone</keyword>
<dbReference type="GO" id="GO:0005737">
    <property type="term" value="C:cytoplasm"/>
    <property type="evidence" value="ECO:0007669"/>
    <property type="project" value="UniProtKB-SubCell"/>
</dbReference>
<proteinExistence type="inferred from homology"/>
<dbReference type="NCBIfam" id="TIGR00115">
    <property type="entry name" value="tig"/>
    <property type="match status" value="1"/>
</dbReference>
<dbReference type="Pfam" id="PF00254">
    <property type="entry name" value="FKBP_C"/>
    <property type="match status" value="1"/>
</dbReference>
<dbReference type="HAMAP" id="MF_00303">
    <property type="entry name" value="Trigger_factor_Tig"/>
    <property type="match status" value="1"/>
</dbReference>
<evidence type="ECO:0000256" key="6">
    <source>
        <dbReference type="ARBA" id="ARBA00023110"/>
    </source>
</evidence>
<dbReference type="FunFam" id="3.10.50.40:FF:000001">
    <property type="entry name" value="Trigger factor"/>
    <property type="match status" value="1"/>
</dbReference>
<evidence type="ECO:0000313" key="17">
    <source>
        <dbReference type="EMBL" id="AOY82302.1"/>
    </source>
</evidence>
<evidence type="ECO:0000256" key="14">
    <source>
        <dbReference type="RuleBase" id="RU003914"/>
    </source>
</evidence>
<name>A0A1D9G3T3_MOOP1</name>
<dbReference type="GO" id="GO:0043335">
    <property type="term" value="P:protein unfolding"/>
    <property type="evidence" value="ECO:0007669"/>
    <property type="project" value="TreeGrafter"/>
</dbReference>
<comment type="domain">
    <text evidence="12">Consists of 3 domains; the N-terminus binds the ribosome, the middle domain has PPIase activity, while the C-terminus has intrinsic chaperone activity on its own.</text>
</comment>
<feature type="coiled-coil region" evidence="15">
    <location>
        <begin position="277"/>
        <end position="311"/>
    </location>
</feature>
<dbReference type="AlphaFoldDB" id="A0A1D9G3T3"/>
<dbReference type="GO" id="GO:0003755">
    <property type="term" value="F:peptidyl-prolyl cis-trans isomerase activity"/>
    <property type="evidence" value="ECO:0007669"/>
    <property type="project" value="UniProtKB-UniRule"/>
</dbReference>
<feature type="domain" description="PPIase FKBP-type" evidence="16">
    <location>
        <begin position="169"/>
        <end position="264"/>
    </location>
</feature>
<gene>
    <name evidence="12 17" type="primary">tig</name>
    <name evidence="17" type="ORF">BJP36_22735</name>
</gene>
<dbReference type="GO" id="GO:0051301">
    <property type="term" value="P:cell division"/>
    <property type="evidence" value="ECO:0007669"/>
    <property type="project" value="UniProtKB-KW"/>
</dbReference>
<dbReference type="PANTHER" id="PTHR30560:SF3">
    <property type="entry name" value="TRIGGER FACTOR-LIKE PROTEIN TIG, CHLOROPLASTIC"/>
    <property type="match status" value="1"/>
</dbReference>
<dbReference type="SUPFAM" id="SSF54534">
    <property type="entry name" value="FKBP-like"/>
    <property type="match status" value="1"/>
</dbReference>
<evidence type="ECO:0000313" key="18">
    <source>
        <dbReference type="Proteomes" id="UP000176944"/>
    </source>
</evidence>
<sequence length="478" mass="53288">MKVTQEKLPASQVGLEIEIPAETTKQAYEKVLQNLSRTVKIPGFRQGKVPRQVLLQRLGAQQVKAAAIEELLDSSLKQAIEQAQIEALGNYNLTSTLEDLLSQFKPGEPLTFTASVDVPPVVNLGEYNGLSVKAEETKVEPDAVDNFLEQRRVEQATLVPVESRPAQMGDVVVVDYVGRFTGDSEEDEGSVIPNGEAKDFEIELGEGKFLEDILQGIVGMNPDQNKEVPVTFPEDYPLEDLAGKSSVFSITLKEIKEKELPELDDDFAQEVSDKETLAELREYLQQEFQEKADQETQASKEEALINALLEKVEVDLPETLIDQELQTILTQTAIQMQQLGMDVKRLFTEENLPQLRERSRPDAIQSLTQSLALKEVAKRESLTLEESEIEAKSKELMNQLAGQEVDPDRLREFVESDLLKLKAIKWLEDHGTIELVPKGTITEEEETEAEDTAVTVTELETTDAASQTIEVPAEPVSE</sequence>
<evidence type="ECO:0000256" key="15">
    <source>
        <dbReference type="SAM" id="Coils"/>
    </source>
</evidence>
<evidence type="ECO:0000256" key="4">
    <source>
        <dbReference type="ARBA" id="ARBA00016902"/>
    </source>
</evidence>
<evidence type="ECO:0000256" key="7">
    <source>
        <dbReference type="ARBA" id="ARBA00023186"/>
    </source>
</evidence>
<dbReference type="InterPro" id="IPR001179">
    <property type="entry name" value="PPIase_FKBP_dom"/>
</dbReference>
<evidence type="ECO:0000256" key="3">
    <source>
        <dbReference type="ARBA" id="ARBA00013194"/>
    </source>
</evidence>
<organism evidence="17 18">
    <name type="scientific">Moorena producens (strain JHB)</name>
    <dbReference type="NCBI Taxonomy" id="1454205"/>
    <lineage>
        <taxon>Bacteria</taxon>
        <taxon>Bacillati</taxon>
        <taxon>Cyanobacteriota</taxon>
        <taxon>Cyanophyceae</taxon>
        <taxon>Coleofasciculales</taxon>
        <taxon>Coleofasciculaceae</taxon>
        <taxon>Moorena</taxon>
    </lineage>
</organism>
<dbReference type="InterPro" id="IPR036611">
    <property type="entry name" value="Trigger_fac_ribosome-bd_sf"/>
</dbReference>
<dbReference type="EC" id="5.2.1.8" evidence="3 12"/>
<dbReference type="Gene3D" id="3.10.50.40">
    <property type="match status" value="1"/>
</dbReference>
<dbReference type="Gene3D" id="3.30.70.1050">
    <property type="entry name" value="Trigger factor ribosome-binding domain"/>
    <property type="match status" value="1"/>
</dbReference>
<reference evidence="18" key="1">
    <citation type="submission" date="2016-10" db="EMBL/GenBank/DDBJ databases">
        <title>Comparative genomics uncovers the prolific and rare metabolic potential of the cyanobacterial genus Moorea.</title>
        <authorList>
            <person name="Leao T."/>
            <person name="Castelao G."/>
            <person name="Korobeynikov A."/>
            <person name="Monroe E.A."/>
            <person name="Podell S."/>
            <person name="Glukhov E."/>
            <person name="Allen E."/>
            <person name="Gerwick W.H."/>
            <person name="Gerwick L."/>
        </authorList>
    </citation>
    <scope>NUCLEOTIDE SEQUENCE [LARGE SCALE GENOMIC DNA]</scope>
    <source>
        <strain evidence="18">JHB</strain>
    </source>
</reference>
<keyword evidence="8 12" id="KW-0413">Isomerase</keyword>
<dbReference type="GO" id="GO:0051083">
    <property type="term" value="P:'de novo' cotranslational protein folding"/>
    <property type="evidence" value="ECO:0007669"/>
    <property type="project" value="TreeGrafter"/>
</dbReference>
<dbReference type="GO" id="GO:0015031">
    <property type="term" value="P:protein transport"/>
    <property type="evidence" value="ECO:0007669"/>
    <property type="project" value="UniProtKB-UniRule"/>
</dbReference>
<evidence type="ECO:0000256" key="5">
    <source>
        <dbReference type="ARBA" id="ARBA00022618"/>
    </source>
</evidence>
<dbReference type="InterPro" id="IPR005215">
    <property type="entry name" value="Trig_fac"/>
</dbReference>
<evidence type="ECO:0000256" key="13">
    <source>
        <dbReference type="PROSITE-ProRule" id="PRU00277"/>
    </source>
</evidence>
<comment type="similarity">
    <text evidence="2 12 14">Belongs to the FKBP-type PPIase family. Tig subfamily.</text>
</comment>
<dbReference type="Pfam" id="PF05698">
    <property type="entry name" value="Trigger_C"/>
    <property type="match status" value="1"/>
</dbReference>
<dbReference type="InterPro" id="IPR008880">
    <property type="entry name" value="Trigger_fac_C"/>
</dbReference>
<evidence type="ECO:0000256" key="12">
    <source>
        <dbReference type="HAMAP-Rule" id="MF_00303"/>
    </source>
</evidence>
<dbReference type="PIRSF" id="PIRSF003095">
    <property type="entry name" value="Trigger_factor"/>
    <property type="match status" value="1"/>
</dbReference>
<keyword evidence="12" id="KW-0963">Cytoplasm</keyword>
<keyword evidence="5 12" id="KW-0132">Cell division</keyword>
<evidence type="ECO:0000259" key="16">
    <source>
        <dbReference type="PROSITE" id="PS50059"/>
    </source>
</evidence>
<keyword evidence="9 12" id="KW-0131">Cell cycle</keyword>
<dbReference type="Proteomes" id="UP000176944">
    <property type="component" value="Chromosome"/>
</dbReference>
<evidence type="ECO:0000256" key="9">
    <source>
        <dbReference type="ARBA" id="ARBA00023306"/>
    </source>
</evidence>
<dbReference type="Gene3D" id="1.10.3120.10">
    <property type="entry name" value="Trigger factor, C-terminal domain"/>
    <property type="match status" value="1"/>
</dbReference>
<dbReference type="PANTHER" id="PTHR30560">
    <property type="entry name" value="TRIGGER FACTOR CHAPERONE AND PEPTIDYL-PROLYL CIS/TRANS ISOMERASE"/>
    <property type="match status" value="1"/>
</dbReference>
<protein>
    <recommendedName>
        <fullName evidence="4 12">Trigger factor</fullName>
        <shortName evidence="12">TF</shortName>
        <ecNumber evidence="3 12">5.2.1.8</ecNumber>
    </recommendedName>
    <alternativeName>
        <fullName evidence="11 12">PPIase</fullName>
    </alternativeName>
</protein>
<evidence type="ECO:0000256" key="10">
    <source>
        <dbReference type="ARBA" id="ARBA00024849"/>
    </source>
</evidence>
<keyword evidence="15" id="KW-0175">Coiled coil</keyword>
<dbReference type="Pfam" id="PF05697">
    <property type="entry name" value="Trigger_N"/>
    <property type="match status" value="1"/>
</dbReference>
<comment type="subcellular location">
    <subcellularLocation>
        <location evidence="12">Cytoplasm</location>
    </subcellularLocation>
    <text evidence="12">About half TF is bound to the ribosome near the polypeptide exit tunnel while the other half is free in the cytoplasm.</text>
</comment>
<dbReference type="EMBL" id="CP017708">
    <property type="protein sequence ID" value="AOY82302.1"/>
    <property type="molecule type" value="Genomic_DNA"/>
</dbReference>
<evidence type="ECO:0000256" key="11">
    <source>
        <dbReference type="ARBA" id="ARBA00029986"/>
    </source>
</evidence>
<dbReference type="InterPro" id="IPR027304">
    <property type="entry name" value="Trigger_fact/SurA_dom_sf"/>
</dbReference>
<dbReference type="InterPro" id="IPR046357">
    <property type="entry name" value="PPIase_dom_sf"/>
</dbReference>
<accession>A0A1D9G3T3</accession>
<comment type="catalytic activity">
    <reaction evidence="1 12 13">
        <text>[protein]-peptidylproline (omega=180) = [protein]-peptidylproline (omega=0)</text>
        <dbReference type="Rhea" id="RHEA:16237"/>
        <dbReference type="Rhea" id="RHEA-COMP:10747"/>
        <dbReference type="Rhea" id="RHEA-COMP:10748"/>
        <dbReference type="ChEBI" id="CHEBI:83833"/>
        <dbReference type="ChEBI" id="CHEBI:83834"/>
        <dbReference type="EC" id="5.2.1.8"/>
    </reaction>
</comment>
<dbReference type="FunFam" id="3.30.70.1050:FF:000004">
    <property type="entry name" value="Trigger factor"/>
    <property type="match status" value="1"/>
</dbReference>
<dbReference type="GO" id="GO:0043022">
    <property type="term" value="F:ribosome binding"/>
    <property type="evidence" value="ECO:0007669"/>
    <property type="project" value="TreeGrafter"/>
</dbReference>
<evidence type="ECO:0000256" key="2">
    <source>
        <dbReference type="ARBA" id="ARBA00005464"/>
    </source>
</evidence>
<dbReference type="GO" id="GO:0044183">
    <property type="term" value="F:protein folding chaperone"/>
    <property type="evidence" value="ECO:0007669"/>
    <property type="project" value="TreeGrafter"/>
</dbReference>
<dbReference type="InterPro" id="IPR037041">
    <property type="entry name" value="Trigger_fac_C_sf"/>
</dbReference>
<evidence type="ECO:0000256" key="1">
    <source>
        <dbReference type="ARBA" id="ARBA00000971"/>
    </source>
</evidence>
<comment type="function">
    <text evidence="10 12">Involved in protein export. Acts as a chaperone by maintaining the newly synthesized protein in an open conformation. Functions as a peptidyl-prolyl cis-trans isomerase.</text>
</comment>
<evidence type="ECO:0000256" key="8">
    <source>
        <dbReference type="ARBA" id="ARBA00023235"/>
    </source>
</evidence>
<dbReference type="SUPFAM" id="SSF109998">
    <property type="entry name" value="Triger factor/SurA peptide-binding domain-like"/>
    <property type="match status" value="1"/>
</dbReference>
<keyword evidence="6 12" id="KW-0697">Rotamase</keyword>